<accession>A0AAW1HEA7</accession>
<name>A0AAW1HEA7_SAPOF</name>
<evidence type="ECO:0000256" key="1">
    <source>
        <dbReference type="ARBA" id="ARBA00004370"/>
    </source>
</evidence>
<keyword evidence="5" id="KW-1185">Reference proteome</keyword>
<keyword evidence="3" id="KW-1133">Transmembrane helix</keyword>
<evidence type="ECO:0000256" key="2">
    <source>
        <dbReference type="ARBA" id="ARBA00023136"/>
    </source>
</evidence>
<dbReference type="PANTHER" id="PTHR31415:SF52">
    <property type="entry name" value="LATE EMBRYOGENESIS ABUNDANT (LEA) HYDROXYPROLINE-RICH GLYCOPROTEIN FAMILY-RELATED"/>
    <property type="match status" value="1"/>
</dbReference>
<reference evidence="4" key="1">
    <citation type="submission" date="2024-03" db="EMBL/GenBank/DDBJ databases">
        <title>WGS assembly of Saponaria officinalis var. Norfolk2.</title>
        <authorList>
            <person name="Jenkins J."/>
            <person name="Shu S."/>
            <person name="Grimwood J."/>
            <person name="Barry K."/>
            <person name="Goodstein D."/>
            <person name="Schmutz J."/>
            <person name="Leebens-Mack J."/>
            <person name="Osbourn A."/>
        </authorList>
    </citation>
    <scope>NUCLEOTIDE SEQUENCE [LARGE SCALE GENOMIC DNA]</scope>
    <source>
        <strain evidence="4">JIC</strain>
    </source>
</reference>
<dbReference type="GO" id="GO:0005886">
    <property type="term" value="C:plasma membrane"/>
    <property type="evidence" value="ECO:0007669"/>
    <property type="project" value="TreeGrafter"/>
</dbReference>
<comment type="caution">
    <text evidence="4">The sequence shown here is derived from an EMBL/GenBank/DDBJ whole genome shotgun (WGS) entry which is preliminary data.</text>
</comment>
<organism evidence="4 5">
    <name type="scientific">Saponaria officinalis</name>
    <name type="common">Common soapwort</name>
    <name type="synonym">Lychnis saponaria</name>
    <dbReference type="NCBI Taxonomy" id="3572"/>
    <lineage>
        <taxon>Eukaryota</taxon>
        <taxon>Viridiplantae</taxon>
        <taxon>Streptophyta</taxon>
        <taxon>Embryophyta</taxon>
        <taxon>Tracheophyta</taxon>
        <taxon>Spermatophyta</taxon>
        <taxon>Magnoliopsida</taxon>
        <taxon>eudicotyledons</taxon>
        <taxon>Gunneridae</taxon>
        <taxon>Pentapetalae</taxon>
        <taxon>Caryophyllales</taxon>
        <taxon>Caryophyllaceae</taxon>
        <taxon>Caryophylleae</taxon>
        <taxon>Saponaria</taxon>
    </lineage>
</organism>
<protein>
    <recommendedName>
        <fullName evidence="6">Late embryogenesis abundant protein LEA-2 subgroup domain-containing protein</fullName>
    </recommendedName>
</protein>
<dbReference type="GO" id="GO:0009506">
    <property type="term" value="C:plasmodesma"/>
    <property type="evidence" value="ECO:0007669"/>
    <property type="project" value="TreeGrafter"/>
</dbReference>
<evidence type="ECO:0000313" key="5">
    <source>
        <dbReference type="Proteomes" id="UP001443914"/>
    </source>
</evidence>
<comment type="subcellular location">
    <subcellularLocation>
        <location evidence="1">Membrane</location>
    </subcellularLocation>
</comment>
<evidence type="ECO:0008006" key="6">
    <source>
        <dbReference type="Google" id="ProtNLM"/>
    </source>
</evidence>
<dbReference type="AlphaFoldDB" id="A0AAW1HEA7"/>
<keyword evidence="3" id="KW-0812">Transmembrane</keyword>
<gene>
    <name evidence="4" type="ORF">RND81_12G229000</name>
</gene>
<dbReference type="InterPro" id="IPR044839">
    <property type="entry name" value="NDR1-like"/>
</dbReference>
<sequence>MPKGPAKGCCSCSCLISTTISAIFIWLAFRILTPTCSFEEFDVFTLQKPANNNTIHYDLKLKNRNFNKGIYYDTLNITFYYKPNIQSLPIGNITILPFYQGYGKSTHRVGDFDPKGVKLENVTVEAVFSVELAAAVRYKSPLWKTRRRFLVKGDLKVNGQGSLIKDKGNHGIKLRSAAGRSVDSFGVGGILGILFFINLV</sequence>
<proteinExistence type="predicted"/>
<feature type="transmembrane region" description="Helical" evidence="3">
    <location>
        <begin position="12"/>
        <end position="32"/>
    </location>
</feature>
<keyword evidence="2 3" id="KW-0472">Membrane</keyword>
<evidence type="ECO:0000313" key="4">
    <source>
        <dbReference type="EMBL" id="KAK9674381.1"/>
    </source>
</evidence>
<dbReference type="PANTHER" id="PTHR31415">
    <property type="entry name" value="OS05G0367900 PROTEIN"/>
    <property type="match status" value="1"/>
</dbReference>
<dbReference type="GO" id="GO:0098542">
    <property type="term" value="P:defense response to other organism"/>
    <property type="evidence" value="ECO:0007669"/>
    <property type="project" value="InterPro"/>
</dbReference>
<dbReference type="Proteomes" id="UP001443914">
    <property type="component" value="Unassembled WGS sequence"/>
</dbReference>
<evidence type="ECO:0000256" key="3">
    <source>
        <dbReference type="SAM" id="Phobius"/>
    </source>
</evidence>
<dbReference type="EMBL" id="JBDFQZ010000012">
    <property type="protein sequence ID" value="KAK9674381.1"/>
    <property type="molecule type" value="Genomic_DNA"/>
</dbReference>